<dbReference type="CDD" id="cd01284">
    <property type="entry name" value="Riboflavin_deaminase-reductase"/>
    <property type="match status" value="1"/>
</dbReference>
<dbReference type="Pfam" id="PF00383">
    <property type="entry name" value="dCMP_cyt_deam_1"/>
    <property type="match status" value="1"/>
</dbReference>
<keyword evidence="15" id="KW-1185">Reference proteome</keyword>
<dbReference type="GO" id="GO:0008835">
    <property type="term" value="F:diaminohydroxyphosphoribosylaminopyrimidine deaminase activity"/>
    <property type="evidence" value="ECO:0007669"/>
    <property type="project" value="UniProtKB-EC"/>
</dbReference>
<keyword evidence="10 12" id="KW-0560">Oxidoreductase</keyword>
<comment type="caution">
    <text evidence="14">The sequence shown here is derived from an EMBL/GenBank/DDBJ whole genome shotgun (WGS) entry which is preliminary data.</text>
</comment>
<comment type="pathway">
    <text evidence="2 12">Cofactor biosynthesis; riboflavin biosynthesis; 5-amino-6-(D-ribitylamino)uracil from GTP: step 2/4.</text>
</comment>
<evidence type="ECO:0000259" key="13">
    <source>
        <dbReference type="PROSITE" id="PS51747"/>
    </source>
</evidence>
<dbReference type="EMBL" id="JBHUIT010000002">
    <property type="protein sequence ID" value="MFD2255429.1"/>
    <property type="molecule type" value="Genomic_DNA"/>
</dbReference>
<dbReference type="Gene3D" id="3.40.140.10">
    <property type="entry name" value="Cytidine Deaminase, domain 2"/>
    <property type="match status" value="1"/>
</dbReference>
<comment type="similarity">
    <text evidence="5 12">In the C-terminal section; belongs to the HTP reductase family.</text>
</comment>
<accession>A0ABW5D4W2</accession>
<dbReference type="Pfam" id="PF01872">
    <property type="entry name" value="RibD_C"/>
    <property type="match status" value="1"/>
</dbReference>
<comment type="similarity">
    <text evidence="4 12">In the N-terminal section; belongs to the cytidine and deoxycytidylate deaminase family.</text>
</comment>
<dbReference type="PANTHER" id="PTHR38011:SF7">
    <property type="entry name" value="2,5-DIAMINO-6-RIBOSYLAMINO-4(3H)-PYRIMIDINONE 5'-PHOSPHATE REDUCTASE"/>
    <property type="match status" value="1"/>
</dbReference>
<dbReference type="InterPro" id="IPR016193">
    <property type="entry name" value="Cytidine_deaminase-like"/>
</dbReference>
<evidence type="ECO:0000313" key="14">
    <source>
        <dbReference type="EMBL" id="MFD2255429.1"/>
    </source>
</evidence>
<comment type="catalytic activity">
    <reaction evidence="12">
        <text>5-amino-6-(5-phospho-D-ribitylamino)uracil + NADP(+) = 5-amino-6-(5-phospho-D-ribosylamino)uracil + NADPH + H(+)</text>
        <dbReference type="Rhea" id="RHEA:17845"/>
        <dbReference type="ChEBI" id="CHEBI:15378"/>
        <dbReference type="ChEBI" id="CHEBI:57783"/>
        <dbReference type="ChEBI" id="CHEBI:58349"/>
        <dbReference type="ChEBI" id="CHEBI:58421"/>
        <dbReference type="ChEBI" id="CHEBI:58453"/>
        <dbReference type="EC" id="1.1.1.193"/>
    </reaction>
</comment>
<feature type="domain" description="CMP/dCMP-type deaminase" evidence="13">
    <location>
        <begin position="1"/>
        <end position="127"/>
    </location>
</feature>
<sequence>MTDEEWMELALAEAWKGVGKTAPNPPVGAVIVKEGILLGAGWHRKAGLPHAEVEAISDATAKHGKAALRGATAYVTLEPCSTVGRTPACTSGLIDAGISRVVYACEDPNPAHAGAADGVLRAAGIRVTSGILREKCEIVLRPFSKVQRYGLPWVMWKCAMSLDGKITRPEGEGQWLSGEESRADVQRLRSGVDAILTSGQTVRRDNPALTIRQPELLEGRDQPWRVVVTDQPETMPAHAPLFSDQWKQRTLIRSRADREGMLRRLVTEQGVMSVMLEAGGKFSASMFYAGLVDEVVIYYAPMLCGGTIPALAGESFPKSIAVTDITIESFGSDFRLRGLVKK</sequence>
<protein>
    <recommendedName>
        <fullName evidence="12">Riboflavin biosynthesis protein RibD</fullName>
    </recommendedName>
    <domain>
        <recommendedName>
            <fullName evidence="12">Diaminohydroxyphosphoribosylaminopyrimidine deaminase</fullName>
            <shortName evidence="12">DRAP deaminase</shortName>
            <ecNumber evidence="12">3.5.4.26</ecNumber>
        </recommendedName>
        <alternativeName>
            <fullName evidence="12">Riboflavin-specific deaminase</fullName>
        </alternativeName>
    </domain>
    <domain>
        <recommendedName>
            <fullName evidence="12">5-amino-6-(5-phosphoribosylamino)uracil reductase</fullName>
            <ecNumber evidence="12">1.1.1.193</ecNumber>
        </recommendedName>
        <alternativeName>
            <fullName evidence="12">HTP reductase</fullName>
        </alternativeName>
    </domain>
</protein>
<dbReference type="SUPFAM" id="SSF53597">
    <property type="entry name" value="Dihydrofolate reductase-like"/>
    <property type="match status" value="1"/>
</dbReference>
<evidence type="ECO:0000256" key="4">
    <source>
        <dbReference type="ARBA" id="ARBA00005259"/>
    </source>
</evidence>
<evidence type="ECO:0000256" key="1">
    <source>
        <dbReference type="ARBA" id="ARBA00002151"/>
    </source>
</evidence>
<comment type="catalytic activity">
    <reaction evidence="12">
        <text>2,5-diamino-6-hydroxy-4-(5-phosphoribosylamino)-pyrimidine + H2O + H(+) = 5-amino-6-(5-phospho-D-ribosylamino)uracil + NH4(+)</text>
        <dbReference type="Rhea" id="RHEA:21868"/>
        <dbReference type="ChEBI" id="CHEBI:15377"/>
        <dbReference type="ChEBI" id="CHEBI:15378"/>
        <dbReference type="ChEBI" id="CHEBI:28938"/>
        <dbReference type="ChEBI" id="CHEBI:58453"/>
        <dbReference type="ChEBI" id="CHEBI:58614"/>
        <dbReference type="EC" id="3.5.4.26"/>
    </reaction>
</comment>
<dbReference type="SUPFAM" id="SSF53927">
    <property type="entry name" value="Cytidine deaminase-like"/>
    <property type="match status" value="1"/>
</dbReference>
<dbReference type="InterPro" id="IPR004794">
    <property type="entry name" value="Eubact_RibD"/>
</dbReference>
<keyword evidence="9 12" id="KW-0521">NADP</keyword>
<evidence type="ECO:0000256" key="6">
    <source>
        <dbReference type="ARBA" id="ARBA00022619"/>
    </source>
</evidence>
<evidence type="ECO:0000256" key="2">
    <source>
        <dbReference type="ARBA" id="ARBA00004882"/>
    </source>
</evidence>
<dbReference type="InterPro" id="IPR002125">
    <property type="entry name" value="CMP_dCMP_dom"/>
</dbReference>
<dbReference type="GO" id="GO:0008703">
    <property type="term" value="F:5-amino-6-(5-phosphoribosylamino)uracil reductase activity"/>
    <property type="evidence" value="ECO:0007669"/>
    <property type="project" value="UniProtKB-EC"/>
</dbReference>
<dbReference type="EC" id="3.5.4.26" evidence="12"/>
<evidence type="ECO:0000256" key="5">
    <source>
        <dbReference type="ARBA" id="ARBA00007417"/>
    </source>
</evidence>
<evidence type="ECO:0000256" key="10">
    <source>
        <dbReference type="ARBA" id="ARBA00023002"/>
    </source>
</evidence>
<proteinExistence type="inferred from homology"/>
<dbReference type="Gene3D" id="3.40.430.10">
    <property type="entry name" value="Dihydrofolate Reductase, subunit A"/>
    <property type="match status" value="2"/>
</dbReference>
<comment type="pathway">
    <text evidence="3 12">Cofactor biosynthesis; riboflavin biosynthesis; 5-amino-6-(D-ribitylamino)uracil from GTP: step 3/4.</text>
</comment>
<keyword evidence="6 12" id="KW-0686">Riboflavin biosynthesis</keyword>
<keyword evidence="12 14" id="KW-0378">Hydrolase</keyword>
<evidence type="ECO:0000256" key="3">
    <source>
        <dbReference type="ARBA" id="ARBA00004910"/>
    </source>
</evidence>
<keyword evidence="8 12" id="KW-0862">Zinc</keyword>
<dbReference type="InterPro" id="IPR002734">
    <property type="entry name" value="RibDG_C"/>
</dbReference>
<evidence type="ECO:0000256" key="12">
    <source>
        <dbReference type="PIRNR" id="PIRNR006769"/>
    </source>
</evidence>
<evidence type="ECO:0000256" key="8">
    <source>
        <dbReference type="ARBA" id="ARBA00022833"/>
    </source>
</evidence>
<evidence type="ECO:0000256" key="7">
    <source>
        <dbReference type="ARBA" id="ARBA00022723"/>
    </source>
</evidence>
<organism evidence="14 15">
    <name type="scientific">Luteolibacter algae</name>
    <dbReference type="NCBI Taxonomy" id="454151"/>
    <lineage>
        <taxon>Bacteria</taxon>
        <taxon>Pseudomonadati</taxon>
        <taxon>Verrucomicrobiota</taxon>
        <taxon>Verrucomicrobiia</taxon>
        <taxon>Verrucomicrobiales</taxon>
        <taxon>Verrucomicrobiaceae</taxon>
        <taxon>Luteolibacter</taxon>
    </lineage>
</organism>
<comment type="function">
    <text evidence="1 12">Converts 2,5-diamino-6-(ribosylamino)-4(3h)-pyrimidinone 5'-phosphate into 5-amino-6-(ribosylamino)-2,4(1h,3h)-pyrimidinedione 5'-phosphate.</text>
</comment>
<keyword evidence="7 12" id="KW-0479">Metal-binding</keyword>
<dbReference type="NCBIfam" id="TIGR00326">
    <property type="entry name" value="eubact_ribD"/>
    <property type="match status" value="1"/>
</dbReference>
<dbReference type="PROSITE" id="PS00903">
    <property type="entry name" value="CYT_DCMP_DEAMINASES_1"/>
    <property type="match status" value="1"/>
</dbReference>
<evidence type="ECO:0000313" key="15">
    <source>
        <dbReference type="Proteomes" id="UP001597375"/>
    </source>
</evidence>
<reference evidence="15" key="1">
    <citation type="journal article" date="2019" name="Int. J. Syst. Evol. Microbiol.">
        <title>The Global Catalogue of Microorganisms (GCM) 10K type strain sequencing project: providing services to taxonomists for standard genome sequencing and annotation.</title>
        <authorList>
            <consortium name="The Broad Institute Genomics Platform"/>
            <consortium name="The Broad Institute Genome Sequencing Center for Infectious Disease"/>
            <person name="Wu L."/>
            <person name="Ma J."/>
        </authorList>
    </citation>
    <scope>NUCLEOTIDE SEQUENCE [LARGE SCALE GENOMIC DNA]</scope>
    <source>
        <strain evidence="15">CGMCC 4.7106</strain>
    </source>
</reference>
<evidence type="ECO:0000256" key="11">
    <source>
        <dbReference type="ARBA" id="ARBA00023268"/>
    </source>
</evidence>
<dbReference type="Proteomes" id="UP001597375">
    <property type="component" value="Unassembled WGS sequence"/>
</dbReference>
<dbReference type="RefSeq" id="WP_386818088.1">
    <property type="nucleotide sequence ID" value="NZ_JBHUIT010000002.1"/>
</dbReference>
<dbReference type="InterPro" id="IPR024072">
    <property type="entry name" value="DHFR-like_dom_sf"/>
</dbReference>
<dbReference type="PROSITE" id="PS51747">
    <property type="entry name" value="CYT_DCMP_DEAMINASES_2"/>
    <property type="match status" value="1"/>
</dbReference>
<dbReference type="InterPro" id="IPR050765">
    <property type="entry name" value="Riboflavin_Biosynth_HTPR"/>
</dbReference>
<dbReference type="PANTHER" id="PTHR38011">
    <property type="entry name" value="DIHYDROFOLATE REDUCTASE FAMILY PROTEIN (AFU_ORTHOLOGUE AFUA_8G06820)"/>
    <property type="match status" value="1"/>
</dbReference>
<dbReference type="EC" id="1.1.1.193" evidence="12"/>
<dbReference type="PIRSF" id="PIRSF006769">
    <property type="entry name" value="RibD"/>
    <property type="match status" value="1"/>
</dbReference>
<comment type="cofactor">
    <cofactor evidence="12">
        <name>Zn(2+)</name>
        <dbReference type="ChEBI" id="CHEBI:29105"/>
    </cofactor>
    <text evidence="12">Binds 1 zinc ion.</text>
</comment>
<evidence type="ECO:0000256" key="9">
    <source>
        <dbReference type="ARBA" id="ARBA00022857"/>
    </source>
</evidence>
<keyword evidence="11" id="KW-0511">Multifunctional enzyme</keyword>
<name>A0ABW5D4W2_9BACT</name>
<gene>
    <name evidence="14" type="primary">ribD</name>
    <name evidence="14" type="ORF">ACFSSA_01965</name>
</gene>
<dbReference type="InterPro" id="IPR016192">
    <property type="entry name" value="APOBEC/CMP_deaminase_Zn-bd"/>
</dbReference>